<keyword evidence="3" id="KW-1185">Reference proteome</keyword>
<dbReference type="PANTHER" id="PTHR35337:SF1">
    <property type="entry name" value="SLR1478 PROTEIN"/>
    <property type="match status" value="1"/>
</dbReference>
<dbReference type="RefSeq" id="WP_181339764.1">
    <property type="nucleotide sequence ID" value="NZ_JAAKDE010000013.1"/>
</dbReference>
<evidence type="ECO:0000313" key="3">
    <source>
        <dbReference type="Proteomes" id="UP000657177"/>
    </source>
</evidence>
<name>A0A8J6I073_9FIRM</name>
<keyword evidence="1" id="KW-1133">Transmembrane helix</keyword>
<protein>
    <submittedName>
        <fullName evidence="2">Stage II sporulation protein M</fullName>
    </submittedName>
</protein>
<evidence type="ECO:0000256" key="1">
    <source>
        <dbReference type="SAM" id="Phobius"/>
    </source>
</evidence>
<dbReference type="AlphaFoldDB" id="A0A8J6I073"/>
<organism evidence="2 3">
    <name type="scientific">Capillibacterium thermochitinicola</name>
    <dbReference type="NCBI Taxonomy" id="2699427"/>
    <lineage>
        <taxon>Bacteria</taxon>
        <taxon>Bacillati</taxon>
        <taxon>Bacillota</taxon>
        <taxon>Capillibacterium</taxon>
    </lineage>
</organism>
<evidence type="ECO:0000313" key="2">
    <source>
        <dbReference type="EMBL" id="MBA2133315.1"/>
    </source>
</evidence>
<feature type="transmembrane region" description="Helical" evidence="1">
    <location>
        <begin position="67"/>
        <end position="87"/>
    </location>
</feature>
<keyword evidence="1" id="KW-0812">Transmembrane</keyword>
<reference evidence="2" key="1">
    <citation type="submission" date="2020-06" db="EMBL/GenBank/DDBJ databases">
        <title>Novel chitinolytic bacterium.</title>
        <authorList>
            <person name="Ungkulpasvich U."/>
            <person name="Kosugi A."/>
            <person name="Uke A."/>
        </authorList>
    </citation>
    <scope>NUCLEOTIDE SEQUENCE</scope>
    <source>
        <strain evidence="2">UUS1-1</strain>
    </source>
</reference>
<sequence>MAKLYLLPTFSRSYRMLLAFSGFVLLLSVALGYGTWAADPVLAKQTMEQVINEQFMVLIEKMADLNWWGQFLVILLNNLKATLLIIVSGAFLPFVPLLVGILPNGFVIGLLAGLYEYELGVPKSTFFLSLLPHGLFEIPAILLAVTISVLWGVRNWRSIFRGEKARTSWAAHAKASLAFFPLILALLIIAALVEVLVTPLIFNLPSFV</sequence>
<dbReference type="Pfam" id="PF01944">
    <property type="entry name" value="SpoIIM"/>
    <property type="match status" value="1"/>
</dbReference>
<accession>A0A8J6I073</accession>
<dbReference type="Proteomes" id="UP000657177">
    <property type="component" value="Unassembled WGS sequence"/>
</dbReference>
<feature type="transmembrane region" description="Helical" evidence="1">
    <location>
        <begin position="135"/>
        <end position="156"/>
    </location>
</feature>
<dbReference type="PANTHER" id="PTHR35337">
    <property type="entry name" value="SLR1478 PROTEIN"/>
    <property type="match status" value="1"/>
</dbReference>
<feature type="transmembrane region" description="Helical" evidence="1">
    <location>
        <begin position="177"/>
        <end position="202"/>
    </location>
</feature>
<comment type="caution">
    <text evidence="2">The sequence shown here is derived from an EMBL/GenBank/DDBJ whole genome shotgun (WGS) entry which is preliminary data.</text>
</comment>
<gene>
    <name evidence="2" type="ORF">G5B42_07135</name>
</gene>
<feature type="transmembrane region" description="Helical" evidence="1">
    <location>
        <begin position="94"/>
        <end position="115"/>
    </location>
</feature>
<keyword evidence="1" id="KW-0472">Membrane</keyword>
<dbReference type="EMBL" id="JAAKDE010000013">
    <property type="protein sequence ID" value="MBA2133315.1"/>
    <property type="molecule type" value="Genomic_DNA"/>
</dbReference>
<proteinExistence type="predicted"/>
<dbReference type="InterPro" id="IPR002798">
    <property type="entry name" value="SpoIIM-like"/>
</dbReference>